<dbReference type="SUPFAM" id="SSF53271">
    <property type="entry name" value="PRTase-like"/>
    <property type="match status" value="1"/>
</dbReference>
<dbReference type="Gene3D" id="3.30.1310.20">
    <property type="entry name" value="PRTase-like"/>
    <property type="match status" value="1"/>
</dbReference>
<dbReference type="InterPro" id="IPR029057">
    <property type="entry name" value="PRTase-like"/>
</dbReference>
<dbReference type="Proteomes" id="UP000257067">
    <property type="component" value="Unassembled WGS sequence"/>
</dbReference>
<evidence type="ECO:0000313" key="1">
    <source>
        <dbReference type="EMBL" id="RDU69533.1"/>
    </source>
</evidence>
<dbReference type="AlphaFoldDB" id="A0A3D8IWV7"/>
<dbReference type="InterPro" id="IPR000836">
    <property type="entry name" value="PRTase_dom"/>
</dbReference>
<organism evidence="1 2">
    <name type="scientific">Helicobacter cholecystus</name>
    <dbReference type="NCBI Taxonomy" id="45498"/>
    <lineage>
        <taxon>Bacteria</taxon>
        <taxon>Pseudomonadati</taxon>
        <taxon>Campylobacterota</taxon>
        <taxon>Epsilonproteobacteria</taxon>
        <taxon>Campylobacterales</taxon>
        <taxon>Helicobacteraceae</taxon>
        <taxon>Helicobacter</taxon>
    </lineage>
</organism>
<gene>
    <name evidence="1" type="ORF">CQA62_02470</name>
</gene>
<evidence type="ECO:0000313" key="2">
    <source>
        <dbReference type="Proteomes" id="UP000257067"/>
    </source>
</evidence>
<dbReference type="CDD" id="cd06223">
    <property type="entry name" value="PRTases_typeI"/>
    <property type="match status" value="1"/>
</dbReference>
<dbReference type="EMBL" id="NXLU01000002">
    <property type="protein sequence ID" value="RDU69533.1"/>
    <property type="molecule type" value="Genomic_DNA"/>
</dbReference>
<dbReference type="Gene3D" id="3.40.50.2020">
    <property type="match status" value="1"/>
</dbReference>
<dbReference type="RefSeq" id="WP_104724514.1">
    <property type="nucleotide sequence ID" value="NZ_FZNE01000003.1"/>
</dbReference>
<sequence>MDKKKNYFINQEDAAKRLIEELENVNFYNTVILSISTDAQSLAQSVAEYFDLPLEHLFLDPILAPENPECTVALVSELMDVVINENLLQSFGISTDYIYEKAQEHYEKNIIPLVRYMRKGEKISSFVNKNILIVDESVETGFSIELAIKTCVNNGCKSASVATPVLSKDIENYLLKICDCVYKVISPDYFVSTNYYYKDLQTQRKDLLLRENYLV</sequence>
<comment type="caution">
    <text evidence="1">The sequence shown here is derived from an EMBL/GenBank/DDBJ whole genome shotgun (WGS) entry which is preliminary data.</text>
</comment>
<protein>
    <submittedName>
        <fullName evidence="1">Uncharacterized protein</fullName>
    </submittedName>
</protein>
<keyword evidence="2" id="KW-1185">Reference proteome</keyword>
<dbReference type="OrthoDB" id="5421180at2"/>
<proteinExistence type="predicted"/>
<accession>A0A3D8IWV7</accession>
<name>A0A3D8IWV7_9HELI</name>
<reference evidence="1 2" key="1">
    <citation type="submission" date="2018-04" db="EMBL/GenBank/DDBJ databases">
        <title>Novel Campyloabacter and Helicobacter Species and Strains.</title>
        <authorList>
            <person name="Mannion A.J."/>
            <person name="Shen Z."/>
            <person name="Fox J.G."/>
        </authorList>
    </citation>
    <scope>NUCLEOTIDE SEQUENCE [LARGE SCALE GENOMIC DNA]</scope>
    <source>
        <strain evidence="1 2">ATCC 700242</strain>
    </source>
</reference>